<accession>A0A4R4Y2N1</accession>
<protein>
    <submittedName>
        <fullName evidence="3">Uncharacterized protein</fullName>
    </submittedName>
</protein>
<sequence>MSGSTGVMAPPEPGPTPAQRLPSPYSLPLHALRLAGRCALPLILWFAAGELVRFVLLYAATEVAYGDYRQVRLVAVMTLLTLIVMAAMTVVTGMLHSLRGALWEMRARAGEGVADERFFRTLDRVAPAFAVLYLAWGFQVEDARDVLQMDLFHHFFDLTDAAVFGEESVVGRGLVDLDWRVSLGTMVVMFGLKTLFAKFVEKGKGSFYGFLAAFSEFAFVFYGLNATVAFADARAEWVEHRRVVAGAEDALAEAQKSVPGWDAVTGWFGEYWPLFLEAVAIPLAWLTVAMLVFGAFSDETRAVVKGTRLEKGVDRLESGHDLTRRSFDELTGGFRDRWVPLFNALRTVVRGGAPLFGMLCLCYVGLAVALAHADRGMRLLVGARDEWVWVYQGPALSFVCDLVLNVLTMALLAATYDIAATRSRLRGEPLSDA</sequence>
<keyword evidence="2" id="KW-0812">Transmembrane</keyword>
<evidence type="ECO:0000313" key="3">
    <source>
        <dbReference type="EMBL" id="TDD38608.1"/>
    </source>
</evidence>
<feature type="transmembrane region" description="Helical" evidence="2">
    <location>
        <begin position="393"/>
        <end position="416"/>
    </location>
</feature>
<feature type="transmembrane region" description="Helical" evidence="2">
    <location>
        <begin position="208"/>
        <end position="231"/>
    </location>
</feature>
<evidence type="ECO:0000256" key="2">
    <source>
        <dbReference type="SAM" id="Phobius"/>
    </source>
</evidence>
<feature type="transmembrane region" description="Helical" evidence="2">
    <location>
        <begin position="42"/>
        <end position="61"/>
    </location>
</feature>
<evidence type="ECO:0000313" key="4">
    <source>
        <dbReference type="Proteomes" id="UP000295302"/>
    </source>
</evidence>
<keyword evidence="4" id="KW-1185">Reference proteome</keyword>
<dbReference type="Proteomes" id="UP000295302">
    <property type="component" value="Unassembled WGS sequence"/>
</dbReference>
<feature type="transmembrane region" description="Helical" evidence="2">
    <location>
        <begin position="271"/>
        <end position="296"/>
    </location>
</feature>
<keyword evidence="2" id="KW-0472">Membrane</keyword>
<proteinExistence type="predicted"/>
<dbReference type="EMBL" id="SMKQ01000176">
    <property type="protein sequence ID" value="TDD38608.1"/>
    <property type="molecule type" value="Genomic_DNA"/>
</dbReference>
<gene>
    <name evidence="3" type="ORF">E1286_36215</name>
</gene>
<feature type="region of interest" description="Disordered" evidence="1">
    <location>
        <begin position="1"/>
        <end position="21"/>
    </location>
</feature>
<feature type="transmembrane region" description="Helical" evidence="2">
    <location>
        <begin position="355"/>
        <end position="373"/>
    </location>
</feature>
<organism evidence="3 4">
    <name type="scientific">Nonomuraea terrae</name>
    <dbReference type="NCBI Taxonomy" id="2530383"/>
    <lineage>
        <taxon>Bacteria</taxon>
        <taxon>Bacillati</taxon>
        <taxon>Actinomycetota</taxon>
        <taxon>Actinomycetes</taxon>
        <taxon>Streptosporangiales</taxon>
        <taxon>Streptosporangiaceae</taxon>
        <taxon>Nonomuraea</taxon>
    </lineage>
</organism>
<feature type="transmembrane region" description="Helical" evidence="2">
    <location>
        <begin position="73"/>
        <end position="95"/>
    </location>
</feature>
<name>A0A4R4Y2N1_9ACTN</name>
<dbReference type="AlphaFoldDB" id="A0A4R4Y2N1"/>
<evidence type="ECO:0000256" key="1">
    <source>
        <dbReference type="SAM" id="MobiDB-lite"/>
    </source>
</evidence>
<feature type="transmembrane region" description="Helical" evidence="2">
    <location>
        <begin position="179"/>
        <end position="196"/>
    </location>
</feature>
<keyword evidence="2" id="KW-1133">Transmembrane helix</keyword>
<dbReference type="OrthoDB" id="3804146at2"/>
<comment type="caution">
    <text evidence="3">The sequence shown here is derived from an EMBL/GenBank/DDBJ whole genome shotgun (WGS) entry which is preliminary data.</text>
</comment>
<dbReference type="RefSeq" id="WP_132619925.1">
    <property type="nucleotide sequence ID" value="NZ_SMKQ01000176.1"/>
</dbReference>
<reference evidence="3 4" key="1">
    <citation type="submission" date="2019-03" db="EMBL/GenBank/DDBJ databases">
        <title>Draft genome sequences of novel Actinobacteria.</title>
        <authorList>
            <person name="Sahin N."/>
            <person name="Ay H."/>
            <person name="Saygin H."/>
        </authorList>
    </citation>
    <scope>NUCLEOTIDE SEQUENCE [LARGE SCALE GENOMIC DNA]</scope>
    <source>
        <strain evidence="3 4">CH32</strain>
    </source>
</reference>